<keyword evidence="3" id="KW-1003">Cell membrane</keyword>
<dbReference type="NCBIfam" id="TIGR00797">
    <property type="entry name" value="matE"/>
    <property type="match status" value="1"/>
</dbReference>
<evidence type="ECO:0000256" key="5">
    <source>
        <dbReference type="ARBA" id="ARBA00022989"/>
    </source>
</evidence>
<keyword evidence="5 7" id="KW-1133">Transmembrane helix</keyword>
<keyword evidence="6 7" id="KW-0472">Membrane</keyword>
<evidence type="ECO:0000256" key="4">
    <source>
        <dbReference type="ARBA" id="ARBA00022692"/>
    </source>
</evidence>
<keyword evidence="2" id="KW-0813">Transport</keyword>
<evidence type="ECO:0000256" key="1">
    <source>
        <dbReference type="ARBA" id="ARBA00004651"/>
    </source>
</evidence>
<feature type="transmembrane region" description="Helical" evidence="7">
    <location>
        <begin position="95"/>
        <end position="114"/>
    </location>
</feature>
<reference evidence="8" key="1">
    <citation type="submission" date="2020-10" db="EMBL/GenBank/DDBJ databases">
        <authorList>
            <person name="Gilroy R."/>
        </authorList>
    </citation>
    <scope>NUCLEOTIDE SEQUENCE</scope>
    <source>
        <strain evidence="8">13766</strain>
    </source>
</reference>
<organism evidence="8 9">
    <name type="scientific">Candidatus Alectryocaccomicrobium excrementavium</name>
    <dbReference type="NCBI Taxonomy" id="2840668"/>
    <lineage>
        <taxon>Bacteria</taxon>
        <taxon>Bacillati</taxon>
        <taxon>Bacillota</taxon>
        <taxon>Clostridia</taxon>
        <taxon>Candidatus Alectryocaccomicrobium</taxon>
    </lineage>
</organism>
<proteinExistence type="predicted"/>
<feature type="transmembrane region" description="Helical" evidence="7">
    <location>
        <begin position="353"/>
        <end position="374"/>
    </location>
</feature>
<feature type="transmembrane region" description="Helical" evidence="7">
    <location>
        <begin position="315"/>
        <end position="333"/>
    </location>
</feature>
<dbReference type="GO" id="GO:0005886">
    <property type="term" value="C:plasma membrane"/>
    <property type="evidence" value="ECO:0007669"/>
    <property type="project" value="UniProtKB-SubCell"/>
</dbReference>
<dbReference type="InterPro" id="IPR048279">
    <property type="entry name" value="MdtK-like"/>
</dbReference>
<dbReference type="Proteomes" id="UP000824140">
    <property type="component" value="Unassembled WGS sequence"/>
</dbReference>
<feature type="transmembrane region" description="Helical" evidence="7">
    <location>
        <begin position="192"/>
        <end position="212"/>
    </location>
</feature>
<comment type="caution">
    <text evidence="8">The sequence shown here is derived from an EMBL/GenBank/DDBJ whole genome shotgun (WGS) entry which is preliminary data.</text>
</comment>
<dbReference type="PIRSF" id="PIRSF006603">
    <property type="entry name" value="DinF"/>
    <property type="match status" value="1"/>
</dbReference>
<feature type="transmembrane region" description="Helical" evidence="7">
    <location>
        <begin position="411"/>
        <end position="434"/>
    </location>
</feature>
<accession>A0A9D1FXX0</accession>
<sequence>MVRDMTEGHPLRRILAFSAPLLLGNLFQQFYSMADSIIVGQYIGVNAFAAVGSTGSINFLILGFVQGACMGFAIPVAQEFGAGDMRAMRRCVANAAYLSVLVAIVVTALTALFTRDILRWMQTPEDIFEDAYSYIFIVFAGTGATVLYNLLASVLRALGDSRTPLIYLIIASIINIALDVVLIAVIPLGVAGAAYATVASQLVSGLLCLFHIKNKFLILHIEKQERRFDKSLCLRLLHAGVPMGLQFSITAIGSIILQSAVNALGSSVVASISAANRVQNILTCPLETMGATMATYCSQNYGANRIERVRQGIRQATIVTAIYSAAGLAIAYFCGRTIAQMFISAEETALLDSIRQFLTINGMFYFPLAIILVYRNSLQGLGFSNSAMLAGVFELVARSAVAWALVGTFGFIAVCFANPAAWIAADCLLLPMYAKEIRVLSRWQAARERLEAMQTEYEAKLHA</sequence>
<reference evidence="8" key="2">
    <citation type="journal article" date="2021" name="PeerJ">
        <title>Extensive microbial diversity within the chicken gut microbiome revealed by metagenomics and culture.</title>
        <authorList>
            <person name="Gilroy R."/>
            <person name="Ravi A."/>
            <person name="Getino M."/>
            <person name="Pursley I."/>
            <person name="Horton D.L."/>
            <person name="Alikhan N.F."/>
            <person name="Baker D."/>
            <person name="Gharbi K."/>
            <person name="Hall N."/>
            <person name="Watson M."/>
            <person name="Adriaenssens E.M."/>
            <person name="Foster-Nyarko E."/>
            <person name="Jarju S."/>
            <person name="Secka A."/>
            <person name="Antonio M."/>
            <person name="Oren A."/>
            <person name="Chaudhuri R.R."/>
            <person name="La Ragione R."/>
            <person name="Hildebrand F."/>
            <person name="Pallen M.J."/>
        </authorList>
    </citation>
    <scope>NUCLEOTIDE SEQUENCE</scope>
    <source>
        <strain evidence="8">13766</strain>
    </source>
</reference>
<dbReference type="PANTHER" id="PTHR43549">
    <property type="entry name" value="MULTIDRUG RESISTANCE PROTEIN YPNP-RELATED"/>
    <property type="match status" value="1"/>
</dbReference>
<dbReference type="GO" id="GO:0042910">
    <property type="term" value="F:xenobiotic transmembrane transporter activity"/>
    <property type="evidence" value="ECO:0007669"/>
    <property type="project" value="InterPro"/>
</dbReference>
<evidence type="ECO:0000313" key="9">
    <source>
        <dbReference type="Proteomes" id="UP000824140"/>
    </source>
</evidence>
<dbReference type="CDD" id="cd13138">
    <property type="entry name" value="MATE_yoeA_like"/>
    <property type="match status" value="1"/>
</dbReference>
<evidence type="ECO:0000256" key="2">
    <source>
        <dbReference type="ARBA" id="ARBA00022448"/>
    </source>
</evidence>
<dbReference type="GO" id="GO:0015297">
    <property type="term" value="F:antiporter activity"/>
    <property type="evidence" value="ECO:0007669"/>
    <property type="project" value="InterPro"/>
</dbReference>
<keyword evidence="4 7" id="KW-0812">Transmembrane</keyword>
<evidence type="ECO:0000256" key="7">
    <source>
        <dbReference type="SAM" id="Phobius"/>
    </source>
</evidence>
<evidence type="ECO:0000313" key="8">
    <source>
        <dbReference type="EMBL" id="HIS91593.1"/>
    </source>
</evidence>
<dbReference type="InterPro" id="IPR052031">
    <property type="entry name" value="Membrane_Transporter-Flippase"/>
</dbReference>
<dbReference type="Pfam" id="PF01554">
    <property type="entry name" value="MatE"/>
    <property type="match status" value="2"/>
</dbReference>
<dbReference type="AlphaFoldDB" id="A0A9D1FXX0"/>
<protein>
    <submittedName>
        <fullName evidence="8">MATE family efflux transporter</fullName>
    </submittedName>
</protein>
<dbReference type="InterPro" id="IPR002528">
    <property type="entry name" value="MATE_fam"/>
</dbReference>
<feature type="transmembrane region" description="Helical" evidence="7">
    <location>
        <begin position="165"/>
        <end position="186"/>
    </location>
</feature>
<dbReference type="EMBL" id="DVJN01000021">
    <property type="protein sequence ID" value="HIS91593.1"/>
    <property type="molecule type" value="Genomic_DNA"/>
</dbReference>
<feature type="transmembrane region" description="Helical" evidence="7">
    <location>
        <begin position="50"/>
        <end position="74"/>
    </location>
</feature>
<evidence type="ECO:0000256" key="3">
    <source>
        <dbReference type="ARBA" id="ARBA00022475"/>
    </source>
</evidence>
<name>A0A9D1FXX0_9FIRM</name>
<evidence type="ECO:0000256" key="6">
    <source>
        <dbReference type="ARBA" id="ARBA00023136"/>
    </source>
</evidence>
<dbReference type="PANTHER" id="PTHR43549:SF3">
    <property type="entry name" value="MULTIDRUG RESISTANCE PROTEIN YPNP-RELATED"/>
    <property type="match status" value="1"/>
</dbReference>
<gene>
    <name evidence="8" type="ORF">IAA84_01095</name>
</gene>
<feature type="transmembrane region" description="Helical" evidence="7">
    <location>
        <begin position="134"/>
        <end position="158"/>
    </location>
</feature>
<comment type="subcellular location">
    <subcellularLocation>
        <location evidence="1">Cell membrane</location>
        <topology evidence="1">Multi-pass membrane protein</topology>
    </subcellularLocation>
</comment>